<dbReference type="CDD" id="cd00093">
    <property type="entry name" value="HTH_XRE"/>
    <property type="match status" value="1"/>
</dbReference>
<dbReference type="InterPro" id="IPR001387">
    <property type="entry name" value="Cro/C1-type_HTH"/>
</dbReference>
<protein>
    <recommendedName>
        <fullName evidence="1">HTH cro/C1-type domain-containing protein</fullName>
    </recommendedName>
</protein>
<accession>A0ABQ4C329</accession>
<feature type="domain" description="HTH cro/C1-type" evidence="1">
    <location>
        <begin position="83"/>
        <end position="137"/>
    </location>
</feature>
<dbReference type="Pfam" id="PF13560">
    <property type="entry name" value="HTH_31"/>
    <property type="match status" value="1"/>
</dbReference>
<dbReference type="PROSITE" id="PS50943">
    <property type="entry name" value="HTH_CROC1"/>
    <property type="match status" value="1"/>
</dbReference>
<dbReference type="SUPFAM" id="SSF47413">
    <property type="entry name" value="lambda repressor-like DNA-binding domains"/>
    <property type="match status" value="1"/>
</dbReference>
<dbReference type="Proteomes" id="UP000624325">
    <property type="component" value="Unassembled WGS sequence"/>
</dbReference>
<evidence type="ECO:0000259" key="1">
    <source>
        <dbReference type="PROSITE" id="PS50943"/>
    </source>
</evidence>
<proteinExistence type="predicted"/>
<keyword evidence="3" id="KW-1185">Reference proteome</keyword>
<dbReference type="InterPro" id="IPR010982">
    <property type="entry name" value="Lambda_DNA-bd_dom_sf"/>
</dbReference>
<sequence length="151" mass="16015">MLEVHQVDADGGDTAQLGEQLADELTGHRHPADLLDGLELDHDSLPLDVRYFYTTPPEGYSAGMVRQPLTAEQIAAGQRLGAALRAARAGRSLVEVALAAGISPETLRKIEAGRLPAPAFGTVVCLSQALDVPLPDLADVWLADMPIRQAS</sequence>
<reference evidence="2 3" key="1">
    <citation type="submission" date="2021-01" db="EMBL/GenBank/DDBJ databases">
        <title>Whole genome shotgun sequence of Asanoa iriomotensis NBRC 100142.</title>
        <authorList>
            <person name="Komaki H."/>
            <person name="Tamura T."/>
        </authorList>
    </citation>
    <scope>NUCLEOTIDE SEQUENCE [LARGE SCALE GENOMIC DNA]</scope>
    <source>
        <strain evidence="2 3">NBRC 100142</strain>
    </source>
</reference>
<organism evidence="2 3">
    <name type="scientific">Asanoa iriomotensis</name>
    <dbReference type="NCBI Taxonomy" id="234613"/>
    <lineage>
        <taxon>Bacteria</taxon>
        <taxon>Bacillati</taxon>
        <taxon>Actinomycetota</taxon>
        <taxon>Actinomycetes</taxon>
        <taxon>Micromonosporales</taxon>
        <taxon>Micromonosporaceae</taxon>
        <taxon>Asanoa</taxon>
    </lineage>
</organism>
<evidence type="ECO:0000313" key="3">
    <source>
        <dbReference type="Proteomes" id="UP000624325"/>
    </source>
</evidence>
<dbReference type="Gene3D" id="1.10.260.40">
    <property type="entry name" value="lambda repressor-like DNA-binding domains"/>
    <property type="match status" value="1"/>
</dbReference>
<evidence type="ECO:0000313" key="2">
    <source>
        <dbReference type="EMBL" id="GIF56846.1"/>
    </source>
</evidence>
<dbReference type="SMART" id="SM00530">
    <property type="entry name" value="HTH_XRE"/>
    <property type="match status" value="1"/>
</dbReference>
<name>A0ABQ4C329_9ACTN</name>
<comment type="caution">
    <text evidence="2">The sequence shown here is derived from an EMBL/GenBank/DDBJ whole genome shotgun (WGS) entry which is preliminary data.</text>
</comment>
<dbReference type="EMBL" id="BONC01000017">
    <property type="protein sequence ID" value="GIF56846.1"/>
    <property type="molecule type" value="Genomic_DNA"/>
</dbReference>
<gene>
    <name evidence="2" type="ORF">Air01nite_29410</name>
</gene>